<dbReference type="PRINTS" id="PR00385">
    <property type="entry name" value="P450"/>
</dbReference>
<dbReference type="HOGENOM" id="CLU_001570_28_3_1"/>
<dbReference type="SUPFAM" id="SSF48264">
    <property type="entry name" value="Cytochrome P450"/>
    <property type="match status" value="1"/>
</dbReference>
<dbReference type="PANTHER" id="PTHR24279">
    <property type="entry name" value="CYTOCHROME P450"/>
    <property type="match status" value="1"/>
</dbReference>
<dbReference type="InterPro" id="IPR050479">
    <property type="entry name" value="CYP11_CYP27_families"/>
</dbReference>
<sequence>VVSISDPDDVQMVLRSESKFPKRSLLPLIDQYRQLRQVPPGLAFAVGEEWYKHRTVLSKKMLRPPEVAAYCPTFDAITNEFLIKIHKLRGPANSPKEYEVHDLENELFRWSFENISTVLFDKRFGCLDDHVDPDAQAFIDAVGDFFSCISSLLLIPQWFHKIYETPTYKRFIQSMDTMYEYTGALVEEKKIELMKTELESSEDKPDFFRFLLSSGKLTENDLLASVIDLLFAGVDTTSNTMLWVLYMMSQNPTEQQKLHHEVSTVLKPGEPITVNTLSSLPYLKAWIKETLRMYPIIAVLPRRMEQDLILRGYHVPAGTTAFIHQGFMGRDEALFPHPNSFRPERWLRGEAPLEDRVKNTFASIPFGFGRRMCVGRRLAGQEVHVLTARIAQRYEVTYPEGEEEVEPTMILLTVPDRPLRVKFNER</sequence>
<comment type="similarity">
    <text evidence="2 9">Belongs to the cytochrome P450 family.</text>
</comment>
<dbReference type="CDD" id="cd11054">
    <property type="entry name" value="CYP24A1-like"/>
    <property type="match status" value="1"/>
</dbReference>
<evidence type="ECO:0000313" key="11">
    <source>
        <dbReference type="Proteomes" id="UP000001593"/>
    </source>
</evidence>
<dbReference type="OMA" id="QWVMVEL"/>
<dbReference type="PhylomeDB" id="A7RJF0"/>
<keyword evidence="6 8" id="KW-0408">Iron</keyword>
<reference evidence="10 11" key="1">
    <citation type="journal article" date="2007" name="Science">
        <title>Sea anemone genome reveals ancestral eumetazoan gene repertoire and genomic organization.</title>
        <authorList>
            <person name="Putnam N.H."/>
            <person name="Srivastava M."/>
            <person name="Hellsten U."/>
            <person name="Dirks B."/>
            <person name="Chapman J."/>
            <person name="Salamov A."/>
            <person name="Terry A."/>
            <person name="Shapiro H."/>
            <person name="Lindquist E."/>
            <person name="Kapitonov V.V."/>
            <person name="Jurka J."/>
            <person name="Genikhovich G."/>
            <person name="Grigoriev I.V."/>
            <person name="Lucas S.M."/>
            <person name="Steele R.E."/>
            <person name="Finnerty J.R."/>
            <person name="Technau U."/>
            <person name="Martindale M.Q."/>
            <person name="Rokhsar D.S."/>
        </authorList>
    </citation>
    <scope>NUCLEOTIDE SEQUENCE [LARGE SCALE GENOMIC DNA]</scope>
    <source>
        <strain evidence="11">CH2 X CH6</strain>
    </source>
</reference>
<evidence type="ECO:0000256" key="8">
    <source>
        <dbReference type="PIRSR" id="PIRSR602401-1"/>
    </source>
</evidence>
<protein>
    <submittedName>
        <fullName evidence="10">Uncharacterized protein</fullName>
    </submittedName>
</protein>
<keyword evidence="5 9" id="KW-0560">Oxidoreductase</keyword>
<evidence type="ECO:0000256" key="3">
    <source>
        <dbReference type="ARBA" id="ARBA00022617"/>
    </source>
</evidence>
<keyword evidence="3 8" id="KW-0349">Heme</keyword>
<dbReference type="InterPro" id="IPR036396">
    <property type="entry name" value="Cyt_P450_sf"/>
</dbReference>
<dbReference type="PRINTS" id="PR00463">
    <property type="entry name" value="EP450I"/>
</dbReference>
<evidence type="ECO:0000256" key="5">
    <source>
        <dbReference type="ARBA" id="ARBA00023002"/>
    </source>
</evidence>
<dbReference type="GO" id="GO:0005739">
    <property type="term" value="C:mitochondrion"/>
    <property type="evidence" value="ECO:0000318"/>
    <property type="project" value="GO_Central"/>
</dbReference>
<dbReference type="eggNOG" id="KOG0159">
    <property type="taxonomic scope" value="Eukaryota"/>
</dbReference>
<dbReference type="Pfam" id="PF00067">
    <property type="entry name" value="p450"/>
    <property type="match status" value="1"/>
</dbReference>
<dbReference type="EMBL" id="DS469514">
    <property type="protein sequence ID" value="EDO48366.1"/>
    <property type="molecule type" value="Genomic_DNA"/>
</dbReference>
<dbReference type="PANTHER" id="PTHR24279:SF120">
    <property type="entry name" value="CYTOCHROME P450"/>
    <property type="match status" value="1"/>
</dbReference>
<proteinExistence type="inferred from homology"/>
<dbReference type="InterPro" id="IPR017972">
    <property type="entry name" value="Cyt_P450_CS"/>
</dbReference>
<dbReference type="InParanoid" id="A7RJF0"/>
<evidence type="ECO:0000256" key="9">
    <source>
        <dbReference type="RuleBase" id="RU000461"/>
    </source>
</evidence>
<dbReference type="GO" id="GO:0004497">
    <property type="term" value="F:monooxygenase activity"/>
    <property type="evidence" value="ECO:0007669"/>
    <property type="project" value="UniProtKB-KW"/>
</dbReference>
<dbReference type="PROSITE" id="PS00086">
    <property type="entry name" value="CYTOCHROME_P450"/>
    <property type="match status" value="1"/>
</dbReference>
<dbReference type="Gene3D" id="1.10.630.10">
    <property type="entry name" value="Cytochrome P450"/>
    <property type="match status" value="1"/>
</dbReference>
<evidence type="ECO:0000256" key="1">
    <source>
        <dbReference type="ARBA" id="ARBA00001971"/>
    </source>
</evidence>
<feature type="non-terminal residue" evidence="10">
    <location>
        <position position="1"/>
    </location>
</feature>
<name>A7RJF0_NEMVE</name>
<evidence type="ECO:0000256" key="4">
    <source>
        <dbReference type="ARBA" id="ARBA00022723"/>
    </source>
</evidence>
<comment type="cofactor">
    <cofactor evidence="1 8">
        <name>heme</name>
        <dbReference type="ChEBI" id="CHEBI:30413"/>
    </cofactor>
</comment>
<evidence type="ECO:0000313" key="10">
    <source>
        <dbReference type="EMBL" id="EDO48366.1"/>
    </source>
</evidence>
<dbReference type="AlphaFoldDB" id="A7RJF0"/>
<evidence type="ECO:0000256" key="2">
    <source>
        <dbReference type="ARBA" id="ARBA00010617"/>
    </source>
</evidence>
<keyword evidence="7 9" id="KW-0503">Monooxygenase</keyword>
<dbReference type="GO" id="GO:0020037">
    <property type="term" value="F:heme binding"/>
    <property type="evidence" value="ECO:0007669"/>
    <property type="project" value="InterPro"/>
</dbReference>
<dbReference type="Proteomes" id="UP000001593">
    <property type="component" value="Unassembled WGS sequence"/>
</dbReference>
<evidence type="ECO:0000256" key="6">
    <source>
        <dbReference type="ARBA" id="ARBA00023004"/>
    </source>
</evidence>
<dbReference type="InterPro" id="IPR001128">
    <property type="entry name" value="Cyt_P450"/>
</dbReference>
<feature type="binding site" description="axial binding residue" evidence="8">
    <location>
        <position position="373"/>
    </location>
    <ligand>
        <name>heme</name>
        <dbReference type="ChEBI" id="CHEBI:30413"/>
    </ligand>
    <ligandPart>
        <name>Fe</name>
        <dbReference type="ChEBI" id="CHEBI:18248"/>
    </ligandPart>
</feature>
<dbReference type="FunFam" id="1.10.630.10:FF:000006">
    <property type="entry name" value="Cytochrome P450 302a1, mitochondrial"/>
    <property type="match status" value="1"/>
</dbReference>
<dbReference type="STRING" id="45351.A7RJF0"/>
<dbReference type="GO" id="GO:0005506">
    <property type="term" value="F:iron ion binding"/>
    <property type="evidence" value="ECO:0007669"/>
    <property type="project" value="InterPro"/>
</dbReference>
<dbReference type="InterPro" id="IPR002401">
    <property type="entry name" value="Cyt_P450_E_grp-I"/>
</dbReference>
<evidence type="ECO:0000256" key="7">
    <source>
        <dbReference type="ARBA" id="ARBA00023033"/>
    </source>
</evidence>
<dbReference type="GO" id="GO:0016705">
    <property type="term" value="F:oxidoreductase activity, acting on paired donors, with incorporation or reduction of molecular oxygen"/>
    <property type="evidence" value="ECO:0007669"/>
    <property type="project" value="InterPro"/>
</dbReference>
<keyword evidence="11" id="KW-1185">Reference proteome</keyword>
<keyword evidence="4 8" id="KW-0479">Metal-binding</keyword>
<gene>
    <name evidence="10" type="ORF">NEMVEDRAFT_v1g83609</name>
</gene>
<organism evidence="10 11">
    <name type="scientific">Nematostella vectensis</name>
    <name type="common">Starlet sea anemone</name>
    <dbReference type="NCBI Taxonomy" id="45351"/>
    <lineage>
        <taxon>Eukaryota</taxon>
        <taxon>Metazoa</taxon>
        <taxon>Cnidaria</taxon>
        <taxon>Anthozoa</taxon>
        <taxon>Hexacorallia</taxon>
        <taxon>Actiniaria</taxon>
        <taxon>Edwardsiidae</taxon>
        <taxon>Nematostella</taxon>
    </lineage>
</organism>
<accession>A7RJF0</accession>
<dbReference type="OrthoDB" id="5949892at2759"/>
<dbReference type="KEGG" id="nve:5520494"/>